<protein>
    <submittedName>
        <fullName evidence="10">TonB-linked SusC/RagA family outer membrane protein</fullName>
    </submittedName>
</protein>
<dbReference type="AlphaFoldDB" id="A0A318UA60"/>
<feature type="domain" description="TonB-dependent receptor plug" evidence="9">
    <location>
        <begin position="116"/>
        <end position="238"/>
    </location>
</feature>
<evidence type="ECO:0000256" key="8">
    <source>
        <dbReference type="SAM" id="SignalP"/>
    </source>
</evidence>
<keyword evidence="8" id="KW-0732">Signal</keyword>
<dbReference type="GO" id="GO:0009279">
    <property type="term" value="C:cell outer membrane"/>
    <property type="evidence" value="ECO:0007669"/>
    <property type="project" value="UniProtKB-SubCell"/>
</dbReference>
<comment type="subcellular location">
    <subcellularLocation>
        <location evidence="1 7">Cell outer membrane</location>
        <topology evidence="1 7">Multi-pass membrane protein</topology>
    </subcellularLocation>
</comment>
<accession>A0A318UA60</accession>
<dbReference type="PROSITE" id="PS52016">
    <property type="entry name" value="TONB_DEPENDENT_REC_3"/>
    <property type="match status" value="1"/>
</dbReference>
<dbReference type="InterPro" id="IPR008969">
    <property type="entry name" value="CarboxyPept-like_regulatory"/>
</dbReference>
<feature type="chain" id="PRO_5016349811" evidence="8">
    <location>
        <begin position="21"/>
        <end position="1064"/>
    </location>
</feature>
<evidence type="ECO:0000256" key="3">
    <source>
        <dbReference type="ARBA" id="ARBA00022452"/>
    </source>
</evidence>
<gene>
    <name evidence="10" type="ORF">B0O44_106123</name>
</gene>
<evidence type="ECO:0000313" key="10">
    <source>
        <dbReference type="EMBL" id="PYF72473.1"/>
    </source>
</evidence>
<dbReference type="Pfam" id="PF07715">
    <property type="entry name" value="Plug"/>
    <property type="match status" value="1"/>
</dbReference>
<evidence type="ECO:0000259" key="9">
    <source>
        <dbReference type="Pfam" id="PF07715"/>
    </source>
</evidence>
<dbReference type="NCBIfam" id="TIGR04056">
    <property type="entry name" value="OMP_RagA_SusC"/>
    <property type="match status" value="1"/>
</dbReference>
<keyword evidence="3 7" id="KW-1134">Transmembrane beta strand</keyword>
<dbReference type="InterPro" id="IPR023996">
    <property type="entry name" value="TonB-dep_OMP_SusC/RagA"/>
</dbReference>
<evidence type="ECO:0000313" key="11">
    <source>
        <dbReference type="Proteomes" id="UP000248198"/>
    </source>
</evidence>
<dbReference type="InterPro" id="IPR023997">
    <property type="entry name" value="TonB-dep_OMP_SusC/RagA_CS"/>
</dbReference>
<dbReference type="InterPro" id="IPR036942">
    <property type="entry name" value="Beta-barrel_TonB_sf"/>
</dbReference>
<dbReference type="NCBIfam" id="TIGR04057">
    <property type="entry name" value="SusC_RagA_signa"/>
    <property type="match status" value="1"/>
</dbReference>
<evidence type="ECO:0000256" key="4">
    <source>
        <dbReference type="ARBA" id="ARBA00022692"/>
    </source>
</evidence>
<organism evidence="10 11">
    <name type="scientific">Pedobacter nutrimenti</name>
    <dbReference type="NCBI Taxonomy" id="1241337"/>
    <lineage>
        <taxon>Bacteria</taxon>
        <taxon>Pseudomonadati</taxon>
        <taxon>Bacteroidota</taxon>
        <taxon>Sphingobacteriia</taxon>
        <taxon>Sphingobacteriales</taxon>
        <taxon>Sphingobacteriaceae</taxon>
        <taxon>Pedobacter</taxon>
    </lineage>
</organism>
<dbReference type="SUPFAM" id="SSF56935">
    <property type="entry name" value="Porins"/>
    <property type="match status" value="1"/>
</dbReference>
<dbReference type="InterPro" id="IPR012910">
    <property type="entry name" value="Plug_dom"/>
</dbReference>
<dbReference type="SUPFAM" id="SSF49464">
    <property type="entry name" value="Carboxypeptidase regulatory domain-like"/>
    <property type="match status" value="1"/>
</dbReference>
<dbReference type="InterPro" id="IPR037066">
    <property type="entry name" value="Plug_dom_sf"/>
</dbReference>
<evidence type="ECO:0000256" key="2">
    <source>
        <dbReference type="ARBA" id="ARBA00022448"/>
    </source>
</evidence>
<keyword evidence="6 7" id="KW-0998">Cell outer membrane</keyword>
<comment type="similarity">
    <text evidence="7">Belongs to the TonB-dependent receptor family.</text>
</comment>
<dbReference type="Gene3D" id="2.40.170.20">
    <property type="entry name" value="TonB-dependent receptor, beta-barrel domain"/>
    <property type="match status" value="1"/>
</dbReference>
<feature type="signal peptide" evidence="8">
    <location>
        <begin position="1"/>
        <end position="20"/>
    </location>
</feature>
<keyword evidence="4 7" id="KW-0812">Transmembrane</keyword>
<keyword evidence="5 7" id="KW-0472">Membrane</keyword>
<reference evidence="10 11" key="1">
    <citation type="submission" date="2018-06" db="EMBL/GenBank/DDBJ databases">
        <title>Genomic Encyclopedia of Archaeal and Bacterial Type Strains, Phase II (KMG-II): from individual species to whole genera.</title>
        <authorList>
            <person name="Goeker M."/>
        </authorList>
    </citation>
    <scope>NUCLEOTIDE SEQUENCE [LARGE SCALE GENOMIC DNA]</scope>
    <source>
        <strain evidence="10 11">DSM 27372</strain>
    </source>
</reference>
<name>A0A318UA60_9SPHI</name>
<evidence type="ECO:0000256" key="7">
    <source>
        <dbReference type="PROSITE-ProRule" id="PRU01360"/>
    </source>
</evidence>
<keyword evidence="2 7" id="KW-0813">Transport</keyword>
<dbReference type="Gene3D" id="2.60.40.1120">
    <property type="entry name" value="Carboxypeptidase-like, regulatory domain"/>
    <property type="match status" value="1"/>
</dbReference>
<sequence>MKKTITLLILLLISTLTLWAQEKTISGKITSTEDGLPIPGVSVTVKGTNKGTSTDGNGSYSIQAAPGAVLWIRSIGFQPKEITVGSGAVINVSLSPDSQNLNEIVVTALGIKRSEKSLGYSAQQVKGDDLTLTKQQNVLGTLAGKIAGVQVVGSSGASMGGTQKIKIRGANSLTGKDQPLMVVDGTPISNQNFSNSTSNGADYGNVGQDINPDDIESVSVLKGPAASALYGLRGQYGVIMITTKKGKKGPKELTVQLSSAFAIEKTGNFMPLQNIYGVGNAQTFLTLPNGQKYLDGNDESWGPKMDGTPVRMYYSFYKQDPRYGQLTPFVPQPDNIKNLYQTGYNLNNNISVAGGNENSALRFSYNNGYIGGVLPNTWLKRNNLAVNGSLDLTKKLSVGANINYANNSAQRPTEGYQGSGTGSVQWFQRNIDMNELRNYKYPDGTIKNWNVNPDKTLATITPDGNKPSDWNNPFFDLYENLNKDSRDRFFGDVNISYQVLPELKLSAFARSDRFTQNISHQEALGGRNLDGYWVGKYQNTENNYEFLGQFNKTWGELSLNGNFGANLLTQNYSYLRQETQGGLSSPAFYNIEGSVDRPLVTSYLRRKEVRSMYATASFGYKDTYFLEGTIRNDNSSALPKNNNSYWYPSVSGSFVFNELLKWEPLSYGKVRLGYAIAGSDLSPYQTGYYYEIGNTYKNDLVNINTQYVPDQLNNPAIKPSFAHSMEAGIDLRFLKNRVGLEFTYYNQENQNEIIPLTVPGATGYSSFIVNAGKIQNKGIEVTLTGKPVVSKFFSWDATLNFSRNRSMIKELYPDVNTYRLDYNTYSKVDIFLNAEVGKPFGNLVGQAYQRDAATGKILLDKNNLPMYEANHDFGTVLPKFTGGFVNNFHIGSFDLSAMIDFQSGGKFFSWTKMLAVKSGQAAETAALNDKGFNVRDAVANGGGVKVSGISSVTGQEVTAYVEARNYYRNLLGTQVYEEWLMDASYVKLREISLGYNLSQKTLKKLPFRSAKIALVARNPLMIWQKAPKGLDPSDLSAGSASISWIEKGQLPTVRSYGINLNLTF</sequence>
<dbReference type="Pfam" id="PF13715">
    <property type="entry name" value="CarbopepD_reg_2"/>
    <property type="match status" value="1"/>
</dbReference>
<comment type="caution">
    <text evidence="10">The sequence shown here is derived from an EMBL/GenBank/DDBJ whole genome shotgun (WGS) entry which is preliminary data.</text>
</comment>
<dbReference type="InterPro" id="IPR039426">
    <property type="entry name" value="TonB-dep_rcpt-like"/>
</dbReference>
<evidence type="ECO:0000256" key="1">
    <source>
        <dbReference type="ARBA" id="ARBA00004571"/>
    </source>
</evidence>
<evidence type="ECO:0000256" key="5">
    <source>
        <dbReference type="ARBA" id="ARBA00023136"/>
    </source>
</evidence>
<dbReference type="Proteomes" id="UP000248198">
    <property type="component" value="Unassembled WGS sequence"/>
</dbReference>
<dbReference type="OrthoDB" id="9768177at2"/>
<dbReference type="Gene3D" id="2.170.130.10">
    <property type="entry name" value="TonB-dependent receptor, plug domain"/>
    <property type="match status" value="1"/>
</dbReference>
<proteinExistence type="inferred from homology"/>
<evidence type="ECO:0000256" key="6">
    <source>
        <dbReference type="ARBA" id="ARBA00023237"/>
    </source>
</evidence>
<keyword evidence="11" id="KW-1185">Reference proteome</keyword>
<dbReference type="RefSeq" id="WP_110833331.1">
    <property type="nucleotide sequence ID" value="NZ_QKLU01000006.1"/>
</dbReference>
<dbReference type="EMBL" id="QKLU01000006">
    <property type="protein sequence ID" value="PYF72473.1"/>
    <property type="molecule type" value="Genomic_DNA"/>
</dbReference>